<reference evidence="2" key="1">
    <citation type="submission" date="2022-11" db="UniProtKB">
        <authorList>
            <consortium name="WormBaseParasite"/>
        </authorList>
    </citation>
    <scope>IDENTIFICATION</scope>
</reference>
<proteinExistence type="predicted"/>
<evidence type="ECO:0000313" key="1">
    <source>
        <dbReference type="Proteomes" id="UP000887579"/>
    </source>
</evidence>
<name>A0AC34FJC8_9BILA</name>
<accession>A0AC34FJC8</accession>
<organism evidence="1 2">
    <name type="scientific">Panagrolaimus sp. ES5</name>
    <dbReference type="NCBI Taxonomy" id="591445"/>
    <lineage>
        <taxon>Eukaryota</taxon>
        <taxon>Metazoa</taxon>
        <taxon>Ecdysozoa</taxon>
        <taxon>Nematoda</taxon>
        <taxon>Chromadorea</taxon>
        <taxon>Rhabditida</taxon>
        <taxon>Tylenchina</taxon>
        <taxon>Panagrolaimomorpha</taxon>
        <taxon>Panagrolaimoidea</taxon>
        <taxon>Panagrolaimidae</taxon>
        <taxon>Panagrolaimus</taxon>
    </lineage>
</organism>
<dbReference type="Proteomes" id="UP000887579">
    <property type="component" value="Unplaced"/>
</dbReference>
<dbReference type="WBParaSite" id="ES5_v2.g17328.t1">
    <property type="protein sequence ID" value="ES5_v2.g17328.t1"/>
    <property type="gene ID" value="ES5_v2.g17328"/>
</dbReference>
<protein>
    <submittedName>
        <fullName evidence="2">Uncharacterized protein</fullName>
    </submittedName>
</protein>
<sequence>MSKPLIDSNTSNHSIIKRAVIDEKVSNVPLVEPPPLPTVTKTEVDELKKLNLLPSTTTGSGPRMLDSVLSKDDVKQAVKEVVAESKGVSGPASLPSVDLIKTCTPDCTLPHCTEACKCANTHADAKAKCNPPPNAPITILCQIWYDHCPMFKPLSFNARGPTPFVR</sequence>
<evidence type="ECO:0000313" key="2">
    <source>
        <dbReference type="WBParaSite" id="ES5_v2.g17328.t1"/>
    </source>
</evidence>